<keyword evidence="3" id="KW-1185">Reference proteome</keyword>
<feature type="region of interest" description="Disordered" evidence="1">
    <location>
        <begin position="232"/>
        <end position="276"/>
    </location>
</feature>
<feature type="compositionally biased region" description="Polar residues" evidence="1">
    <location>
        <begin position="309"/>
        <end position="321"/>
    </location>
</feature>
<feature type="compositionally biased region" description="Basic residues" evidence="1">
    <location>
        <begin position="257"/>
        <end position="266"/>
    </location>
</feature>
<evidence type="ECO:0000313" key="3">
    <source>
        <dbReference type="Proteomes" id="UP001281410"/>
    </source>
</evidence>
<sequence>MSRRCSRPRPVVLANRSSSRLGKCQCCKSNDETTFHALWDCRKISHVRREWADSHPGSSGTLTNFMGFTYDNSRRLGKEDLSLLCVIVWRTWYLRNSFLFNSKVSDIKSTLGWCKAFLSNYSSCNGKDTAIPNHLPTILSPRLLGSFKINCSVVSDSRNMKSGIGIVIKNHDGLIMSYCSLFLDAGSAYLNANSVAILRGLHFGKTCGFLLCVESDATKVDVLNKSLPKLRGEAEKEEKKKNKKKNKKSVEEEVKVKGKGKGKGKGKLQGEEKKKKRNPSIIPTICLGSLWHFNEEEEDLGSDDEGDDNQTNYDSDGIDSSVQKEDRGGSVGRTRSIFSNEYSLLLRRGYSSIGILRDEFSKIRKEMKKGAEQDDDDVGDKAAGNNVPVDNDIQELNSVGEVSELGTGVQQDGDAVGLLLKLGSKGGEEKDGVGENGKDSEQGVGSDGVVVVDAAFEGGKGDANISDAVGEIGAGFDQCVGSEGVVVGDAAVEGVMVEVHSKILFLSGN</sequence>
<comment type="caution">
    <text evidence="2">The sequence shown here is derived from an EMBL/GenBank/DDBJ whole genome shotgun (WGS) entry which is preliminary data.</text>
</comment>
<dbReference type="EMBL" id="JANJYJ010000002">
    <property type="protein sequence ID" value="KAK3224596.1"/>
    <property type="molecule type" value="Genomic_DNA"/>
</dbReference>
<reference evidence="2" key="1">
    <citation type="journal article" date="2023" name="Plant J.">
        <title>Genome sequences and population genomics provide insights into the demographic history, inbreeding, and mutation load of two 'living fossil' tree species of Dipteronia.</title>
        <authorList>
            <person name="Feng Y."/>
            <person name="Comes H.P."/>
            <person name="Chen J."/>
            <person name="Zhu S."/>
            <person name="Lu R."/>
            <person name="Zhang X."/>
            <person name="Li P."/>
            <person name="Qiu J."/>
            <person name="Olsen K.M."/>
            <person name="Qiu Y."/>
        </authorList>
    </citation>
    <scope>NUCLEOTIDE SEQUENCE</scope>
    <source>
        <strain evidence="2">NBL</strain>
    </source>
</reference>
<feature type="compositionally biased region" description="Acidic residues" evidence="1">
    <location>
        <begin position="298"/>
        <end position="308"/>
    </location>
</feature>
<dbReference type="Proteomes" id="UP001281410">
    <property type="component" value="Unassembled WGS sequence"/>
</dbReference>
<evidence type="ECO:0008006" key="4">
    <source>
        <dbReference type="Google" id="ProtNLM"/>
    </source>
</evidence>
<accession>A0AAE0AUL8</accession>
<evidence type="ECO:0000313" key="2">
    <source>
        <dbReference type="EMBL" id="KAK3224596.1"/>
    </source>
</evidence>
<dbReference type="AlphaFoldDB" id="A0AAE0AUL8"/>
<protein>
    <recommendedName>
        <fullName evidence="4">RNase H type-1 domain-containing protein</fullName>
    </recommendedName>
</protein>
<gene>
    <name evidence="2" type="ORF">Dsin_004458</name>
</gene>
<feature type="region of interest" description="Disordered" evidence="1">
    <location>
        <begin position="298"/>
        <end position="333"/>
    </location>
</feature>
<evidence type="ECO:0000256" key="1">
    <source>
        <dbReference type="SAM" id="MobiDB-lite"/>
    </source>
</evidence>
<name>A0AAE0AUL8_9ROSI</name>
<proteinExistence type="predicted"/>
<organism evidence="2 3">
    <name type="scientific">Dipteronia sinensis</name>
    <dbReference type="NCBI Taxonomy" id="43782"/>
    <lineage>
        <taxon>Eukaryota</taxon>
        <taxon>Viridiplantae</taxon>
        <taxon>Streptophyta</taxon>
        <taxon>Embryophyta</taxon>
        <taxon>Tracheophyta</taxon>
        <taxon>Spermatophyta</taxon>
        <taxon>Magnoliopsida</taxon>
        <taxon>eudicotyledons</taxon>
        <taxon>Gunneridae</taxon>
        <taxon>Pentapetalae</taxon>
        <taxon>rosids</taxon>
        <taxon>malvids</taxon>
        <taxon>Sapindales</taxon>
        <taxon>Sapindaceae</taxon>
        <taxon>Hippocastanoideae</taxon>
        <taxon>Acereae</taxon>
        <taxon>Dipteronia</taxon>
    </lineage>
</organism>
<feature type="region of interest" description="Disordered" evidence="1">
    <location>
        <begin position="367"/>
        <end position="391"/>
    </location>
</feature>